<dbReference type="EMBL" id="CP159362">
    <property type="protein sequence ID" value="XCN66816.1"/>
    <property type="molecule type" value="Genomic_DNA"/>
</dbReference>
<organism evidence="1">
    <name type="scientific">Pseudomonas syringae CC1417</name>
    <dbReference type="NCBI Taxonomy" id="1357272"/>
    <lineage>
        <taxon>Bacteria</taxon>
        <taxon>Pseudomonadati</taxon>
        <taxon>Pseudomonadota</taxon>
        <taxon>Gammaproteobacteria</taxon>
        <taxon>Pseudomonadales</taxon>
        <taxon>Pseudomonadaceae</taxon>
        <taxon>Pseudomonas</taxon>
        <taxon>Pseudomonas syringae</taxon>
    </lineage>
</organism>
<dbReference type="RefSeq" id="WP_160170521.1">
    <property type="nucleotide sequence ID" value="NZ_CP159362.1"/>
</dbReference>
<reference evidence="1" key="1">
    <citation type="journal article" date="2014" name="Genome Announc.">
        <title>Draft Genome Sequences of a Phylogenetically Diverse Suite of Pseudomonas syringae Strains from Multiple Source Populations.</title>
        <authorList>
            <person name="Baltrus D.A."/>
            <person name="Yourstone S."/>
            <person name="Lind A."/>
            <person name="Guilbaud C."/>
            <person name="Sands D.C."/>
            <person name="Jones C.D."/>
            <person name="Morris C.E."/>
            <person name="Dangl J.L."/>
        </authorList>
    </citation>
    <scope>NUCLEOTIDE SEQUENCE</scope>
    <source>
        <strain evidence="1">CC1417</strain>
    </source>
</reference>
<sequence length="58" mass="6395">MTSAQRDTVNQMVADGFHVVLAAKDIVRLSRVQMPALSWLTAARSGRTTQTAHRRALC</sequence>
<protein>
    <submittedName>
        <fullName evidence="1">Uncharacterized protein</fullName>
    </submittedName>
</protein>
<evidence type="ECO:0000313" key="1">
    <source>
        <dbReference type="EMBL" id="XCN66816.1"/>
    </source>
</evidence>
<accession>A0AAU8LE02</accession>
<name>A0AAU8LE02_PSESX</name>
<proteinExistence type="predicted"/>
<reference evidence="1" key="2">
    <citation type="submission" date="2024-07" db="EMBL/GenBank/DDBJ databases">
        <title>A complete genome sequence for Pseudomonas syringae CC1417.</title>
        <authorList>
            <person name="Baltrus D.A."/>
        </authorList>
    </citation>
    <scope>NUCLEOTIDE SEQUENCE</scope>
    <source>
        <strain evidence="1">CC1417</strain>
    </source>
</reference>
<gene>
    <name evidence="1" type="ORF">N011_20355</name>
</gene>
<dbReference type="AlphaFoldDB" id="A0AAU8LE02"/>